<accession>A0A0F0IFS2</accession>
<dbReference type="InterPro" id="IPR001563">
    <property type="entry name" value="Peptidase_S10"/>
</dbReference>
<feature type="signal peptide" evidence="6">
    <location>
        <begin position="1"/>
        <end position="28"/>
    </location>
</feature>
<proteinExistence type="inferred from homology"/>
<evidence type="ECO:0000256" key="2">
    <source>
        <dbReference type="ARBA" id="ARBA00022645"/>
    </source>
</evidence>
<name>A0A0F0IFS2_ASPPU</name>
<dbReference type="PANTHER" id="PTHR11802">
    <property type="entry name" value="SERINE PROTEASE FAMILY S10 SERINE CARBOXYPEPTIDASE"/>
    <property type="match status" value="1"/>
</dbReference>
<evidence type="ECO:0000313" key="8">
    <source>
        <dbReference type="Proteomes" id="UP000033540"/>
    </source>
</evidence>
<dbReference type="PRINTS" id="PR00724">
    <property type="entry name" value="CRBOXYPTASEC"/>
</dbReference>
<dbReference type="EC" id="3.4.16.-" evidence="6"/>
<dbReference type="MEROPS" id="S10.016"/>
<dbReference type="AlphaFoldDB" id="A0A0F0IFS2"/>
<sequence>MYRLSISVSIVTLVSILLYASLMKDATSFATPGSISARGATGHNRLPVSVDDLKKIKTLNGAKIRYKEPSICETTPGVRSFSGYIDLDEDKHVFFWFFESRKSPETDPVTLWLNGGPGADSLIGLYQELGPCNVSEDLISHLNPYSWTEESNFLFLSQPLGAGFSYAKKGPGSINEWTGSYQDPSIAEVEGRFAIIDPSKYDTTDRAAIVAWEALQAFYGALPQLDAKVTSREFNLWTESYGGHYGPSFFRHFQKMNRKIKEGMSDGIPLSFGSLGIGNGVIDEYIQAAYYAEFAVNNTYGIKAYNDSIYENAVYNYNRPNGCEVQIGYCRSVDPDDFARHAVCSAAQNMCRDNVEAMYYYYSGRGIYDIRHPQNDTEPPYYYVDYLNKADVQYALGVDLNYTSSNYMIYNAFQQSGDMVYRTFIKDLGEILDSGVRVVLYYGDADYICNWYGGQAVSLAVNYTHDALFRSAGYVPFLVDGVEYGEVREAGNFTFLRIYEAGHAVPYYQPKAALEMFRRSLLGLDMAEGTQKVTPTLTTKGNATATHTETFYALATTDTTVL</sequence>
<protein>
    <recommendedName>
        <fullName evidence="6">Carboxypeptidase</fullName>
        <ecNumber evidence="6">3.4.16.-</ecNumber>
    </recommendedName>
</protein>
<evidence type="ECO:0000256" key="3">
    <source>
        <dbReference type="ARBA" id="ARBA00022670"/>
    </source>
</evidence>
<dbReference type="OrthoDB" id="443318at2759"/>
<dbReference type="PANTHER" id="PTHR11802:SF131">
    <property type="entry name" value="CARBOXYPEPTIDASE"/>
    <property type="match status" value="1"/>
</dbReference>
<keyword evidence="2 6" id="KW-0121">Carboxypeptidase</keyword>
<keyword evidence="3 6" id="KW-0645">Protease</keyword>
<dbReference type="GO" id="GO:0006508">
    <property type="term" value="P:proteolysis"/>
    <property type="evidence" value="ECO:0007669"/>
    <property type="project" value="UniProtKB-KW"/>
</dbReference>
<dbReference type="Gene3D" id="3.40.50.1820">
    <property type="entry name" value="alpha/beta hydrolase"/>
    <property type="match status" value="1"/>
</dbReference>
<dbReference type="PROSITE" id="PS00131">
    <property type="entry name" value="CARBOXYPEPT_SER_SER"/>
    <property type="match status" value="1"/>
</dbReference>
<feature type="chain" id="PRO_5006515612" description="Carboxypeptidase" evidence="6">
    <location>
        <begin position="29"/>
        <end position="562"/>
    </location>
</feature>
<dbReference type="SUPFAM" id="SSF53474">
    <property type="entry name" value="alpha/beta-Hydrolases"/>
    <property type="match status" value="1"/>
</dbReference>
<dbReference type="Proteomes" id="UP000033540">
    <property type="component" value="Unassembled WGS sequence"/>
</dbReference>
<organism evidence="7 8">
    <name type="scientific">Aspergillus parasiticus (strain ATCC 56775 / NRRL 5862 / SRRC 143 / SU-1)</name>
    <dbReference type="NCBI Taxonomy" id="1403190"/>
    <lineage>
        <taxon>Eukaryota</taxon>
        <taxon>Fungi</taxon>
        <taxon>Dikarya</taxon>
        <taxon>Ascomycota</taxon>
        <taxon>Pezizomycotina</taxon>
        <taxon>Eurotiomycetes</taxon>
        <taxon>Eurotiomycetidae</taxon>
        <taxon>Eurotiales</taxon>
        <taxon>Aspergillaceae</taxon>
        <taxon>Aspergillus</taxon>
        <taxon>Aspergillus subgen. Circumdati</taxon>
    </lineage>
</organism>
<gene>
    <name evidence="7" type="ORF">P875_00021904</name>
</gene>
<dbReference type="STRING" id="1403190.A0A0F0IFS2"/>
<dbReference type="InterPro" id="IPR029058">
    <property type="entry name" value="AB_hydrolase_fold"/>
</dbReference>
<dbReference type="EMBL" id="JZEE01000326">
    <property type="protein sequence ID" value="KJK66006.1"/>
    <property type="molecule type" value="Genomic_DNA"/>
</dbReference>
<reference evidence="7 8" key="1">
    <citation type="submission" date="2015-02" db="EMBL/GenBank/DDBJ databases">
        <title>Draft genome sequence of Aspergillus parasiticus SU-1.</title>
        <authorList>
            <person name="Yu J."/>
            <person name="Fedorova N."/>
            <person name="Yin Y."/>
            <person name="Losada L."/>
            <person name="Zafar N."/>
            <person name="Taujale R."/>
            <person name="Ehrlich K.C."/>
            <person name="Bhatnagar D."/>
            <person name="Cleveland T.E."/>
            <person name="Bennett J.W."/>
            <person name="Nierman W.C."/>
        </authorList>
    </citation>
    <scope>NUCLEOTIDE SEQUENCE [LARGE SCALE GENOMIC DNA]</scope>
    <source>
        <strain evidence="8">ATCC 56775 / NRRL 5862 / SRRC 143 / SU-1</strain>
    </source>
</reference>
<dbReference type="GO" id="GO:0004185">
    <property type="term" value="F:serine-type carboxypeptidase activity"/>
    <property type="evidence" value="ECO:0007669"/>
    <property type="project" value="UniProtKB-UniRule"/>
</dbReference>
<evidence type="ECO:0000256" key="4">
    <source>
        <dbReference type="ARBA" id="ARBA00022801"/>
    </source>
</evidence>
<dbReference type="InterPro" id="IPR018202">
    <property type="entry name" value="Ser_caboxypep_ser_AS"/>
</dbReference>
<keyword evidence="4 6" id="KW-0378">Hydrolase</keyword>
<comment type="caution">
    <text evidence="7">The sequence shown here is derived from an EMBL/GenBank/DDBJ whole genome shotgun (WGS) entry which is preliminary data.</text>
</comment>
<evidence type="ECO:0000256" key="1">
    <source>
        <dbReference type="ARBA" id="ARBA00009431"/>
    </source>
</evidence>
<keyword evidence="6" id="KW-0732">Signal</keyword>
<dbReference type="Pfam" id="PF00450">
    <property type="entry name" value="Peptidase_S10"/>
    <property type="match status" value="1"/>
</dbReference>
<evidence type="ECO:0000256" key="5">
    <source>
        <dbReference type="ARBA" id="ARBA00023180"/>
    </source>
</evidence>
<dbReference type="GO" id="GO:0000324">
    <property type="term" value="C:fungal-type vacuole"/>
    <property type="evidence" value="ECO:0007669"/>
    <property type="project" value="TreeGrafter"/>
</dbReference>
<comment type="similarity">
    <text evidence="1 6">Belongs to the peptidase S10 family.</text>
</comment>
<evidence type="ECO:0000313" key="7">
    <source>
        <dbReference type="EMBL" id="KJK66006.1"/>
    </source>
</evidence>
<evidence type="ECO:0000256" key="6">
    <source>
        <dbReference type="RuleBase" id="RU361156"/>
    </source>
</evidence>
<keyword evidence="5" id="KW-0325">Glycoprotein</keyword>